<dbReference type="AlphaFoldDB" id="B0JWI4"/>
<evidence type="ECO:0000313" key="2">
    <source>
        <dbReference type="EMBL" id="BAG01664.1"/>
    </source>
</evidence>
<dbReference type="KEGG" id="mar:MAE_18420"/>
<feature type="region of interest" description="Disordered" evidence="1">
    <location>
        <begin position="1"/>
        <end position="51"/>
    </location>
</feature>
<sequence length="51" mass="5730">MPLFILPTPHTPHPTPHTPHPRPHTPPQCTPHPTPQTPHPPSMHLLHDINP</sequence>
<protein>
    <submittedName>
        <fullName evidence="2">Uncharacterized protein</fullName>
    </submittedName>
</protein>
<reference evidence="2 3" key="1">
    <citation type="journal article" date="2007" name="DNA Res.">
        <title>Complete genomic structure of the bloom-forming toxic cyanobacterium Microcystis aeruginosa NIES-843.</title>
        <authorList>
            <person name="Kaneko T."/>
            <person name="Nakajima N."/>
            <person name="Okamoto S."/>
            <person name="Suzuki I."/>
            <person name="Tanabe Y."/>
            <person name="Tamaoki M."/>
            <person name="Nakamura Y."/>
            <person name="Kasai F."/>
            <person name="Watanabe A."/>
            <person name="Kawashima K."/>
            <person name="Kishida Y."/>
            <person name="Ono A."/>
            <person name="Shimizu Y."/>
            <person name="Takahashi C."/>
            <person name="Minami C."/>
            <person name="Fujishiro T."/>
            <person name="Kohara M."/>
            <person name="Katoh M."/>
            <person name="Nakazaki N."/>
            <person name="Nakayama S."/>
            <person name="Yamada M."/>
            <person name="Tabata S."/>
            <person name="Watanabe M.M."/>
        </authorList>
    </citation>
    <scope>NUCLEOTIDE SEQUENCE [LARGE SCALE GENOMIC DNA]</scope>
    <source>
        <strain evidence="3">NIES-843 / IAM M-247</strain>
    </source>
</reference>
<evidence type="ECO:0000256" key="1">
    <source>
        <dbReference type="SAM" id="MobiDB-lite"/>
    </source>
</evidence>
<dbReference type="PaxDb" id="449447-MAE_18420"/>
<dbReference type="EMBL" id="AP009552">
    <property type="protein sequence ID" value="BAG01664.1"/>
    <property type="molecule type" value="Genomic_DNA"/>
</dbReference>
<accession>B0JWI4</accession>
<gene>
    <name evidence="2" type="ordered locus">MAE_18420</name>
</gene>
<dbReference type="STRING" id="449447.MAE_18420"/>
<dbReference type="Proteomes" id="UP000001510">
    <property type="component" value="Chromosome"/>
</dbReference>
<keyword evidence="3" id="KW-1185">Reference proteome</keyword>
<feature type="compositionally biased region" description="Pro residues" evidence="1">
    <location>
        <begin position="9"/>
        <end position="41"/>
    </location>
</feature>
<evidence type="ECO:0000313" key="3">
    <source>
        <dbReference type="Proteomes" id="UP000001510"/>
    </source>
</evidence>
<dbReference type="HOGENOM" id="CLU_3100864_0_0_3"/>
<organism evidence="2 3">
    <name type="scientific">Microcystis aeruginosa (strain NIES-843 / IAM M-2473)</name>
    <dbReference type="NCBI Taxonomy" id="449447"/>
    <lineage>
        <taxon>Bacteria</taxon>
        <taxon>Bacillati</taxon>
        <taxon>Cyanobacteriota</taxon>
        <taxon>Cyanophyceae</taxon>
        <taxon>Oscillatoriophycideae</taxon>
        <taxon>Chroococcales</taxon>
        <taxon>Microcystaceae</taxon>
        <taxon>Microcystis</taxon>
    </lineage>
</organism>
<dbReference type="EnsemblBacteria" id="BAG01664">
    <property type="protein sequence ID" value="BAG01664"/>
    <property type="gene ID" value="MAE_18420"/>
</dbReference>
<name>B0JWI4_MICAN</name>
<proteinExistence type="predicted"/>